<dbReference type="OrthoDB" id="5431798at2"/>
<evidence type="ECO:0000256" key="2">
    <source>
        <dbReference type="ARBA" id="ARBA00023136"/>
    </source>
</evidence>
<dbReference type="InterPro" id="IPR007450">
    <property type="entry name" value="BamE_dom"/>
</dbReference>
<dbReference type="Proteomes" id="UP000184139">
    <property type="component" value="Unassembled WGS sequence"/>
</dbReference>
<dbReference type="AlphaFoldDB" id="A0A1M5VFT0"/>
<dbReference type="InterPro" id="IPR037873">
    <property type="entry name" value="BamE-like"/>
</dbReference>
<keyword evidence="1 3" id="KW-0732">Signal</keyword>
<evidence type="ECO:0000256" key="3">
    <source>
        <dbReference type="SAM" id="SignalP"/>
    </source>
</evidence>
<protein>
    <submittedName>
        <fullName evidence="5">SmpA / OmlA family protein</fullName>
    </submittedName>
</protein>
<dbReference type="Gene3D" id="3.30.1450.10">
    <property type="match status" value="1"/>
</dbReference>
<keyword evidence="6" id="KW-1185">Reference proteome</keyword>
<feature type="domain" description="Outer membrane protein assembly factor BamE" evidence="4">
    <location>
        <begin position="32"/>
        <end position="104"/>
    </location>
</feature>
<gene>
    <name evidence="5" type="ORF">SAMN02745124_01643</name>
</gene>
<dbReference type="EMBL" id="FQXS01000008">
    <property type="protein sequence ID" value="SHH73773.1"/>
    <property type="molecule type" value="Genomic_DNA"/>
</dbReference>
<dbReference type="Pfam" id="PF04355">
    <property type="entry name" value="BamE"/>
    <property type="match status" value="1"/>
</dbReference>
<reference evidence="5 6" key="1">
    <citation type="submission" date="2016-11" db="EMBL/GenBank/DDBJ databases">
        <authorList>
            <person name="Jaros S."/>
            <person name="Januszkiewicz K."/>
            <person name="Wedrychowicz H."/>
        </authorList>
    </citation>
    <scope>NUCLEOTIDE SEQUENCE [LARGE SCALE GENOMIC DNA]</scope>
    <source>
        <strain evidence="5 6">DSM 9705</strain>
    </source>
</reference>
<feature type="chain" id="PRO_5013359427" evidence="3">
    <location>
        <begin position="29"/>
        <end position="128"/>
    </location>
</feature>
<feature type="signal peptide" evidence="3">
    <location>
        <begin position="1"/>
        <end position="28"/>
    </location>
</feature>
<evidence type="ECO:0000256" key="1">
    <source>
        <dbReference type="ARBA" id="ARBA00022729"/>
    </source>
</evidence>
<evidence type="ECO:0000313" key="5">
    <source>
        <dbReference type="EMBL" id="SHH73773.1"/>
    </source>
</evidence>
<evidence type="ECO:0000259" key="4">
    <source>
        <dbReference type="Pfam" id="PF04355"/>
    </source>
</evidence>
<name>A0A1M5VFT0_9BACT</name>
<accession>A0A1M5VFT0</accession>
<proteinExistence type="predicted"/>
<evidence type="ECO:0000313" key="6">
    <source>
        <dbReference type="Proteomes" id="UP000184139"/>
    </source>
</evidence>
<dbReference type="STRING" id="1121409.SAMN02745124_01643"/>
<dbReference type="RefSeq" id="WP_073375048.1">
    <property type="nucleotide sequence ID" value="NZ_FQXS01000008.1"/>
</dbReference>
<keyword evidence="2" id="KW-0472">Membrane</keyword>
<dbReference type="GO" id="GO:0019867">
    <property type="term" value="C:outer membrane"/>
    <property type="evidence" value="ECO:0007669"/>
    <property type="project" value="InterPro"/>
</dbReference>
<organism evidence="5 6">
    <name type="scientific">Desulfofustis glycolicus DSM 9705</name>
    <dbReference type="NCBI Taxonomy" id="1121409"/>
    <lineage>
        <taxon>Bacteria</taxon>
        <taxon>Pseudomonadati</taxon>
        <taxon>Thermodesulfobacteriota</taxon>
        <taxon>Desulfobulbia</taxon>
        <taxon>Desulfobulbales</taxon>
        <taxon>Desulfocapsaceae</taxon>
        <taxon>Desulfofustis</taxon>
    </lineage>
</organism>
<dbReference type="PROSITE" id="PS51257">
    <property type="entry name" value="PROKAR_LIPOPROTEIN"/>
    <property type="match status" value="1"/>
</dbReference>
<sequence length="128" mass="14305">MTHCARTLVCLALLVLLGACTGSPVRHLASDAALIKPGVSTRDEVLTYLGDPDSRQTISDTAERWVYYEERQSTLQQAPYLGKLFNAKGYEQIVVTFEGDSVVDVGYSSFDADEYGWSEDFGWQEKRE</sequence>